<dbReference type="PROSITE" id="PS50878">
    <property type="entry name" value="RT_POL"/>
    <property type="match status" value="1"/>
</dbReference>
<sequence>CFHNWERVTGDLWVLDAIQGYRLELVSHPVQDSWPRELRFSLDKEALIRQELGKLVQKRVISPVNPDVGPGFVSTIFLVPKKESGWRPVINLRALNEFIVFRHFKMEGLHLLRDTLQMGDWMVHLDLKDTYFMIPIHPEDRKWLRFLW</sequence>
<comment type="similarity">
    <text evidence="1">Belongs to the beta type-B retroviral polymerase family. HERV class-II K(HML-2) pol subfamily.</text>
</comment>
<dbReference type="Gene3D" id="3.10.10.10">
    <property type="entry name" value="HIV Type 1 Reverse Transcriptase, subunit A, domain 1"/>
    <property type="match status" value="1"/>
</dbReference>
<dbReference type="Gene3D" id="3.30.70.270">
    <property type="match status" value="1"/>
</dbReference>
<dbReference type="PANTHER" id="PTHR33050:SF7">
    <property type="entry name" value="RIBONUCLEASE H"/>
    <property type="match status" value="1"/>
</dbReference>
<dbReference type="InterPro" id="IPR043502">
    <property type="entry name" value="DNA/RNA_pol_sf"/>
</dbReference>
<dbReference type="PANTHER" id="PTHR33050">
    <property type="entry name" value="REVERSE TRANSCRIPTASE DOMAIN-CONTAINING PROTEIN"/>
    <property type="match status" value="1"/>
</dbReference>
<keyword evidence="5" id="KW-1185">Reference proteome</keyword>
<evidence type="ECO:0000256" key="2">
    <source>
        <dbReference type="ARBA" id="ARBA00012180"/>
    </source>
</evidence>
<dbReference type="EMBL" id="AFYH01137484">
    <property type="status" value="NOT_ANNOTATED_CDS"/>
    <property type="molecule type" value="Genomic_DNA"/>
</dbReference>
<dbReference type="GO" id="GO:0004523">
    <property type="term" value="F:RNA-DNA hybrid ribonuclease activity"/>
    <property type="evidence" value="ECO:0007669"/>
    <property type="project" value="UniProtKB-EC"/>
</dbReference>
<evidence type="ECO:0000313" key="4">
    <source>
        <dbReference type="Ensembl" id="ENSLACP00000015330.1"/>
    </source>
</evidence>
<dbReference type="AlphaFoldDB" id="H3B0A9"/>
<dbReference type="InterPro" id="IPR052055">
    <property type="entry name" value="Hepadnavirus_pol/RT"/>
</dbReference>
<dbReference type="InterPro" id="IPR043128">
    <property type="entry name" value="Rev_trsase/Diguanyl_cyclase"/>
</dbReference>
<dbReference type="GeneTree" id="ENSGT00660000097062"/>
<dbReference type="InterPro" id="IPR000477">
    <property type="entry name" value="RT_dom"/>
</dbReference>
<feature type="domain" description="Reverse transcriptase" evidence="3">
    <location>
        <begin position="60"/>
        <end position="148"/>
    </location>
</feature>
<accession>H3B0A9</accession>
<dbReference type="SUPFAM" id="SSF56672">
    <property type="entry name" value="DNA/RNA polymerases"/>
    <property type="match status" value="1"/>
</dbReference>
<dbReference type="HOGENOM" id="CLU_106422_0_0_1"/>
<dbReference type="EC" id="3.1.26.4" evidence="2"/>
<dbReference type="InParanoid" id="H3B0A9"/>
<proteinExistence type="inferred from homology"/>
<evidence type="ECO:0000256" key="1">
    <source>
        <dbReference type="ARBA" id="ARBA00010879"/>
    </source>
</evidence>
<name>H3B0A9_LATCH</name>
<evidence type="ECO:0000313" key="5">
    <source>
        <dbReference type="Proteomes" id="UP000008672"/>
    </source>
</evidence>
<organism evidence="4 5">
    <name type="scientific">Latimeria chalumnae</name>
    <name type="common">Coelacanth</name>
    <dbReference type="NCBI Taxonomy" id="7897"/>
    <lineage>
        <taxon>Eukaryota</taxon>
        <taxon>Metazoa</taxon>
        <taxon>Chordata</taxon>
        <taxon>Craniata</taxon>
        <taxon>Vertebrata</taxon>
        <taxon>Euteleostomi</taxon>
        <taxon>Coelacanthiformes</taxon>
        <taxon>Coelacanthidae</taxon>
        <taxon>Latimeria</taxon>
    </lineage>
</organism>
<dbReference type="Ensembl" id="ENSLACT00000015436.1">
    <property type="protein sequence ID" value="ENSLACP00000015330.1"/>
    <property type="gene ID" value="ENSLACG00000013495.1"/>
</dbReference>
<reference evidence="5" key="1">
    <citation type="submission" date="2011-08" db="EMBL/GenBank/DDBJ databases">
        <title>The draft genome of Latimeria chalumnae.</title>
        <authorList>
            <person name="Di Palma F."/>
            <person name="Alfoldi J."/>
            <person name="Johnson J."/>
            <person name="Berlin A."/>
            <person name="Gnerre S."/>
            <person name="Jaffe D."/>
            <person name="MacCallum I."/>
            <person name="Young S."/>
            <person name="Walker B.J."/>
            <person name="Lander E."/>
            <person name="Lindblad-Toh K."/>
        </authorList>
    </citation>
    <scope>NUCLEOTIDE SEQUENCE [LARGE SCALE GENOMIC DNA]</scope>
    <source>
        <strain evidence="5">Wild caught</strain>
    </source>
</reference>
<dbReference type="Proteomes" id="UP000008672">
    <property type="component" value="Unassembled WGS sequence"/>
</dbReference>
<evidence type="ECO:0000259" key="3">
    <source>
        <dbReference type="PROSITE" id="PS50878"/>
    </source>
</evidence>
<protein>
    <recommendedName>
        <fullName evidence="2">ribonuclease H</fullName>
        <ecNumber evidence="2">3.1.26.4</ecNumber>
    </recommendedName>
</protein>
<reference evidence="4" key="2">
    <citation type="submission" date="2025-08" db="UniProtKB">
        <authorList>
            <consortium name="Ensembl"/>
        </authorList>
    </citation>
    <scope>IDENTIFICATION</scope>
</reference>
<reference evidence="4" key="3">
    <citation type="submission" date="2025-09" db="UniProtKB">
        <authorList>
            <consortium name="Ensembl"/>
        </authorList>
    </citation>
    <scope>IDENTIFICATION</scope>
</reference>